<keyword evidence="5 6" id="KW-0440">LIM domain</keyword>
<evidence type="ECO:0000256" key="3">
    <source>
        <dbReference type="ARBA" id="ARBA00022737"/>
    </source>
</evidence>
<evidence type="ECO:0000259" key="9">
    <source>
        <dbReference type="PROSITE" id="PS51303"/>
    </source>
</evidence>
<feature type="domain" description="PET" evidence="9">
    <location>
        <begin position="14"/>
        <end position="122"/>
    </location>
</feature>
<keyword evidence="11" id="KW-1185">Reference proteome</keyword>
<dbReference type="Proteomes" id="UP000694523">
    <property type="component" value="Unplaced"/>
</dbReference>
<comment type="similarity">
    <text evidence="1">Belongs to the prickle / espinas / testin family.</text>
</comment>
<keyword evidence="2 6" id="KW-0479">Metal-binding</keyword>
<name>A0A8C6USR9_9GOBI</name>
<keyword evidence="3" id="KW-0677">Repeat</keyword>
<feature type="domain" description="LIM zinc-binding" evidence="8">
    <location>
        <begin position="189"/>
        <end position="249"/>
    </location>
</feature>
<proteinExistence type="inferred from homology"/>
<dbReference type="CDD" id="cd09415">
    <property type="entry name" value="LIM1_Prickle"/>
    <property type="match status" value="1"/>
</dbReference>
<organism evidence="10 11">
    <name type="scientific">Neogobius melanostomus</name>
    <name type="common">round goby</name>
    <dbReference type="NCBI Taxonomy" id="47308"/>
    <lineage>
        <taxon>Eukaryota</taxon>
        <taxon>Metazoa</taxon>
        <taxon>Chordata</taxon>
        <taxon>Craniata</taxon>
        <taxon>Vertebrata</taxon>
        <taxon>Euteleostomi</taxon>
        <taxon>Actinopterygii</taxon>
        <taxon>Neopterygii</taxon>
        <taxon>Teleostei</taxon>
        <taxon>Neoteleostei</taxon>
        <taxon>Acanthomorphata</taxon>
        <taxon>Gobiaria</taxon>
        <taxon>Gobiiformes</taxon>
        <taxon>Gobioidei</taxon>
        <taxon>Gobiidae</taxon>
        <taxon>Benthophilinae</taxon>
        <taxon>Neogobiini</taxon>
        <taxon>Neogobius</taxon>
    </lineage>
</organism>
<dbReference type="FunFam" id="2.10.110.10:FF:000022">
    <property type="entry name" value="prickle-like protein 2 isoform X1"/>
    <property type="match status" value="1"/>
</dbReference>
<feature type="region of interest" description="Disordered" evidence="7">
    <location>
        <begin position="311"/>
        <end position="354"/>
    </location>
</feature>
<evidence type="ECO:0000259" key="8">
    <source>
        <dbReference type="PROSITE" id="PS50023"/>
    </source>
</evidence>
<protein>
    <submittedName>
        <fullName evidence="10">Prickle homolog 2b</fullName>
    </submittedName>
</protein>
<dbReference type="CDD" id="cd09420">
    <property type="entry name" value="LIM3_Prickle"/>
    <property type="match status" value="1"/>
</dbReference>
<dbReference type="PROSITE" id="PS00478">
    <property type="entry name" value="LIM_DOMAIN_1"/>
    <property type="match status" value="1"/>
</dbReference>
<reference evidence="10" key="2">
    <citation type="submission" date="2025-09" db="UniProtKB">
        <authorList>
            <consortium name="Ensembl"/>
        </authorList>
    </citation>
    <scope>IDENTIFICATION</scope>
</reference>
<dbReference type="Pfam" id="PF00412">
    <property type="entry name" value="LIM"/>
    <property type="match status" value="3"/>
</dbReference>
<dbReference type="PANTHER" id="PTHR24211">
    <property type="entry name" value="LIM DOMAIN-CONTAINING PROTEIN"/>
    <property type="match status" value="1"/>
</dbReference>
<evidence type="ECO:0000256" key="4">
    <source>
        <dbReference type="ARBA" id="ARBA00022833"/>
    </source>
</evidence>
<dbReference type="InterPro" id="IPR033723">
    <property type="entry name" value="PET_prickle"/>
</dbReference>
<dbReference type="InterPro" id="IPR047120">
    <property type="entry name" value="Pk/Esn/Tes"/>
</dbReference>
<evidence type="ECO:0000313" key="10">
    <source>
        <dbReference type="Ensembl" id="ENSNMLP00000040707.1"/>
    </source>
</evidence>
<feature type="compositionally biased region" description="Basic and acidic residues" evidence="7">
    <location>
        <begin position="560"/>
        <end position="570"/>
    </location>
</feature>
<dbReference type="AlphaFoldDB" id="A0A8C6USR9"/>
<keyword evidence="4 6" id="KW-0862">Zinc</keyword>
<dbReference type="FunFam" id="2.10.110.10:FF:000005">
    <property type="entry name" value="Testin isoform 1"/>
    <property type="match status" value="1"/>
</dbReference>
<evidence type="ECO:0000256" key="5">
    <source>
        <dbReference type="ARBA" id="ARBA00023038"/>
    </source>
</evidence>
<dbReference type="CDD" id="cd09418">
    <property type="entry name" value="LIM2_Prickle"/>
    <property type="match status" value="1"/>
</dbReference>
<dbReference type="PROSITE" id="PS51303">
    <property type="entry name" value="PET"/>
    <property type="match status" value="1"/>
</dbReference>
<reference evidence="10" key="1">
    <citation type="submission" date="2025-08" db="UniProtKB">
        <authorList>
            <consortium name="Ensembl"/>
        </authorList>
    </citation>
    <scope>IDENTIFICATION</scope>
</reference>
<accession>A0A8C6USR9</accession>
<dbReference type="InterPro" id="IPR010442">
    <property type="entry name" value="PET_domain"/>
</dbReference>
<dbReference type="Gene3D" id="2.10.110.10">
    <property type="entry name" value="Cysteine Rich Protein"/>
    <property type="match status" value="3"/>
</dbReference>
<feature type="domain" description="LIM zinc-binding" evidence="8">
    <location>
        <begin position="124"/>
        <end position="188"/>
    </location>
</feature>
<sequence length="809" mass="90519">MPVEMEKTVTKLMYDFQRNSTSDDDSGCALEEYAWVPPGLKPEQVHQYYSSLPEDKVPYVNSPGEKYRIKQLLHQLPPHDNEVRYCNSLDDEEKRELKLFSNQRKRENLGRGNVRPFPVTMSGAICEQCGGQISGGDIAVFASRTGHSVCWHPACFMCSLCTELLVDLIYFYHEGKIYCGRHHAERLKPRCTACDEIIFADECTEAEGRHWHMKHFCCFECETVLGGQRYIMKEGRPYCCSCFESLYAEYCDSCGEHIGIDQGQMTYDGQHWHATEGCFCCARCKRSLLGRPFLPKQGQIFCSRACSLGDEANGSDSSDSAFQSTRSTRESRRSSKAGKSGGGSGGPADRFSGEVDPLSLQMDLLSLSSQTPSLTREPPAWKKQEQVCKGYTYEAQAEMVAKPTPLELLSQCNVRTTYTNAPSNQQEHRRPPLSAMKGHSLNEAWFQSPVDNYYPPKLRTQKSFTEVSQCTQHHSGFSTDKRSVSLHGFQRDRDQSQSAAQVARSRNPINALTFAENLTPLEQTPRGSMESLGLSKSISNPAEGAGKHQEQLSRFSMPDLSKDSGVHSDKSNMNTLNSSVQFRSSDSLHSLTAGQPYLEMEPPHSASYQAQYCEAPMAMGRSMAHVPPGFTFQDEDRVSLMSSANAAHLPPICERRVSAMDCGRGAAFRMDAPEDAPQRRRHHHRPRRSRRSRSENALNLVSERRPRPQDRPQLRARDDYDRFPAPRGSREQYGAGGGGTSRHPSDSVPGLLLTCACRTLETCGARDLTSTLGMTMTMTGAPHARLPQSRRMRATFWGNLFRGPFTCVT</sequence>
<evidence type="ECO:0000313" key="11">
    <source>
        <dbReference type="Proteomes" id="UP000694523"/>
    </source>
</evidence>
<evidence type="ECO:0000256" key="7">
    <source>
        <dbReference type="SAM" id="MobiDB-lite"/>
    </source>
</evidence>
<feature type="compositionally biased region" description="Basic residues" evidence="7">
    <location>
        <begin position="679"/>
        <end position="691"/>
    </location>
</feature>
<dbReference type="InterPro" id="IPR033726">
    <property type="entry name" value="LIM2_prickle"/>
</dbReference>
<dbReference type="InterPro" id="IPR033725">
    <property type="entry name" value="LIM1_prickle"/>
</dbReference>
<dbReference type="InterPro" id="IPR033727">
    <property type="entry name" value="LIM3_prickle"/>
</dbReference>
<dbReference type="Pfam" id="PF06297">
    <property type="entry name" value="PET"/>
    <property type="match status" value="1"/>
</dbReference>
<evidence type="ECO:0000256" key="6">
    <source>
        <dbReference type="PROSITE-ProRule" id="PRU00125"/>
    </source>
</evidence>
<feature type="region of interest" description="Disordered" evidence="7">
    <location>
        <begin position="514"/>
        <end position="574"/>
    </location>
</feature>
<dbReference type="CDD" id="cd09827">
    <property type="entry name" value="PET_Prickle"/>
    <property type="match status" value="1"/>
</dbReference>
<dbReference type="FunFam" id="2.10.110.10:FF:000035">
    <property type="entry name" value="prickle-like protein 2 isoform X1"/>
    <property type="match status" value="1"/>
</dbReference>
<dbReference type="Ensembl" id="ENSNMLT00000045267.1">
    <property type="protein sequence ID" value="ENSNMLP00000040707.1"/>
    <property type="gene ID" value="ENSNMLG00000024974.1"/>
</dbReference>
<feature type="compositionally biased region" description="Polar residues" evidence="7">
    <location>
        <begin position="314"/>
        <end position="323"/>
    </location>
</feature>
<dbReference type="InterPro" id="IPR001781">
    <property type="entry name" value="Znf_LIM"/>
</dbReference>
<feature type="compositionally biased region" description="Basic and acidic residues" evidence="7">
    <location>
        <begin position="702"/>
        <end position="730"/>
    </location>
</feature>
<dbReference type="GO" id="GO:0008270">
    <property type="term" value="F:zinc ion binding"/>
    <property type="evidence" value="ECO:0007669"/>
    <property type="project" value="InterPro"/>
</dbReference>
<evidence type="ECO:0000256" key="1">
    <source>
        <dbReference type="ARBA" id="ARBA00008268"/>
    </source>
</evidence>
<feature type="region of interest" description="Disordered" evidence="7">
    <location>
        <begin position="669"/>
        <end position="747"/>
    </location>
</feature>
<evidence type="ECO:0000256" key="2">
    <source>
        <dbReference type="ARBA" id="ARBA00022723"/>
    </source>
</evidence>
<dbReference type="SMART" id="SM00132">
    <property type="entry name" value="LIM"/>
    <property type="match status" value="3"/>
</dbReference>
<dbReference type="PANTHER" id="PTHR24211:SF18">
    <property type="entry name" value="PRICKLE-LIKE PROTEIN 2"/>
    <property type="match status" value="1"/>
</dbReference>
<dbReference type="PROSITE" id="PS50023">
    <property type="entry name" value="LIM_DOMAIN_2"/>
    <property type="match status" value="2"/>
</dbReference>
<dbReference type="SUPFAM" id="SSF57716">
    <property type="entry name" value="Glucocorticoid receptor-like (DNA-binding domain)"/>
    <property type="match status" value="2"/>
</dbReference>